<feature type="modified residue" description="4-aspartylphosphate" evidence="1">
    <location>
        <position position="123"/>
    </location>
</feature>
<dbReference type="InterPro" id="IPR001789">
    <property type="entry name" value="Sig_transdc_resp-reg_receiver"/>
</dbReference>
<dbReference type="Gene3D" id="3.40.50.2300">
    <property type="match status" value="1"/>
</dbReference>
<comment type="caution">
    <text evidence="3">The sequence shown here is derived from an EMBL/GenBank/DDBJ whole genome shotgun (WGS) entry which is preliminary data.</text>
</comment>
<evidence type="ECO:0000313" key="3">
    <source>
        <dbReference type="EMBL" id="MBO2450746.1"/>
    </source>
</evidence>
<dbReference type="SUPFAM" id="SSF52172">
    <property type="entry name" value="CheY-like"/>
    <property type="match status" value="1"/>
</dbReference>
<keyword evidence="4" id="KW-1185">Reference proteome</keyword>
<dbReference type="SMART" id="SM00448">
    <property type="entry name" value="REC"/>
    <property type="match status" value="1"/>
</dbReference>
<dbReference type="AlphaFoldDB" id="A0A939PDR4"/>
<dbReference type="Pfam" id="PF00072">
    <property type="entry name" value="Response_reg"/>
    <property type="match status" value="1"/>
</dbReference>
<name>A0A939PDR4_9ACTN</name>
<keyword evidence="1" id="KW-0597">Phosphoprotein</keyword>
<proteinExistence type="predicted"/>
<evidence type="ECO:0000313" key="4">
    <source>
        <dbReference type="Proteomes" id="UP000669179"/>
    </source>
</evidence>
<reference evidence="3" key="1">
    <citation type="submission" date="2021-03" db="EMBL/GenBank/DDBJ databases">
        <authorList>
            <person name="Kanchanasin P."/>
            <person name="Saeng-In P."/>
            <person name="Phongsopitanun W."/>
            <person name="Yuki M."/>
            <person name="Kudo T."/>
            <person name="Ohkuma M."/>
            <person name="Tanasupawat S."/>
        </authorList>
    </citation>
    <scope>NUCLEOTIDE SEQUENCE</scope>
    <source>
        <strain evidence="3">GKU 128</strain>
    </source>
</reference>
<gene>
    <name evidence="3" type="ORF">J4573_26825</name>
</gene>
<dbReference type="GO" id="GO:0000160">
    <property type="term" value="P:phosphorelay signal transduction system"/>
    <property type="evidence" value="ECO:0007669"/>
    <property type="project" value="InterPro"/>
</dbReference>
<dbReference type="PROSITE" id="PS50110">
    <property type="entry name" value="RESPONSE_REGULATORY"/>
    <property type="match status" value="1"/>
</dbReference>
<feature type="domain" description="Response regulatory" evidence="2">
    <location>
        <begin position="74"/>
        <end position="189"/>
    </location>
</feature>
<protein>
    <submittedName>
        <fullName evidence="3">Response regulator</fullName>
    </submittedName>
</protein>
<dbReference type="Proteomes" id="UP000669179">
    <property type="component" value="Unassembled WGS sequence"/>
</dbReference>
<evidence type="ECO:0000259" key="2">
    <source>
        <dbReference type="PROSITE" id="PS50110"/>
    </source>
</evidence>
<organism evidence="3 4">
    <name type="scientific">Actinomadura barringtoniae</name>
    <dbReference type="NCBI Taxonomy" id="1427535"/>
    <lineage>
        <taxon>Bacteria</taxon>
        <taxon>Bacillati</taxon>
        <taxon>Actinomycetota</taxon>
        <taxon>Actinomycetes</taxon>
        <taxon>Streptosporangiales</taxon>
        <taxon>Thermomonosporaceae</taxon>
        <taxon>Actinomadura</taxon>
    </lineage>
</organism>
<dbReference type="InterPro" id="IPR011006">
    <property type="entry name" value="CheY-like_superfamily"/>
</dbReference>
<sequence>MLVVIAVLLWRSQSHGGGAEASISLGEIFTAAVKLEPQDASSADAAVRRAARERGEPEPRTQTVMTASTTKLARILWVDDYPDGNLYETVALEQLGKFVTKATSTAAALRYLDELDFALIITDVGRDGDHQAGKDLIRRVRSGGHTLPIVVYTVGAARRRAALLEAGADAVVHMPDELVHDVTSRLAAR</sequence>
<dbReference type="EMBL" id="JAGEOJ010000011">
    <property type="protein sequence ID" value="MBO2450746.1"/>
    <property type="molecule type" value="Genomic_DNA"/>
</dbReference>
<dbReference type="RefSeq" id="WP_208258630.1">
    <property type="nucleotide sequence ID" value="NZ_JAGEOJ010000011.1"/>
</dbReference>
<evidence type="ECO:0000256" key="1">
    <source>
        <dbReference type="PROSITE-ProRule" id="PRU00169"/>
    </source>
</evidence>
<accession>A0A939PDR4</accession>